<dbReference type="AlphaFoldDB" id="A0A1G2UZ65"/>
<protein>
    <submittedName>
        <fullName evidence="1">Uncharacterized protein</fullName>
    </submittedName>
</protein>
<accession>A0A1G2UZ65</accession>
<dbReference type="Proteomes" id="UP000177697">
    <property type="component" value="Unassembled WGS sequence"/>
</dbReference>
<name>A0A1G2UZ65_9BACT</name>
<reference evidence="1 2" key="1">
    <citation type="journal article" date="2016" name="Nat. Commun.">
        <title>Thousands of microbial genomes shed light on interconnected biogeochemical processes in an aquifer system.</title>
        <authorList>
            <person name="Anantharaman K."/>
            <person name="Brown C.T."/>
            <person name="Hug L.A."/>
            <person name="Sharon I."/>
            <person name="Castelle C.J."/>
            <person name="Probst A.J."/>
            <person name="Thomas B.C."/>
            <person name="Singh A."/>
            <person name="Wilkins M.J."/>
            <person name="Karaoz U."/>
            <person name="Brodie E.L."/>
            <person name="Williams K.H."/>
            <person name="Hubbard S.S."/>
            <person name="Banfield J.F."/>
        </authorList>
    </citation>
    <scope>NUCLEOTIDE SEQUENCE [LARGE SCALE GENOMIC DNA]</scope>
</reference>
<dbReference type="EMBL" id="MHWW01000017">
    <property type="protein sequence ID" value="OHB14671.1"/>
    <property type="molecule type" value="Genomic_DNA"/>
</dbReference>
<sequence length="190" mass="22111">MKKVINNLNDLKEIISSSSISETVNSYILASNPICFDGKDNIIYELRKSLSDHFDVHLKNIEIVGSGKIGISLNPSPKRYGKKFDKDSDIDLVIVSSELFDIAWHELIKKEDKLFGEEEKMTSCYKDIPMGIISPNKLPIKMEFSEKWWDIFESLSSNTKFESRKIRGRLFKDWWFVEKYYSIQLANLSR</sequence>
<gene>
    <name evidence="1" type="ORF">A2431_00480</name>
</gene>
<organism evidence="1 2">
    <name type="scientific">Candidatus Zambryskibacteria bacterium RIFOXYC1_FULL_39_10</name>
    <dbReference type="NCBI Taxonomy" id="1802779"/>
    <lineage>
        <taxon>Bacteria</taxon>
        <taxon>Candidatus Zambryskiibacteriota</taxon>
    </lineage>
</organism>
<proteinExistence type="predicted"/>
<evidence type="ECO:0000313" key="2">
    <source>
        <dbReference type="Proteomes" id="UP000177697"/>
    </source>
</evidence>
<comment type="caution">
    <text evidence="1">The sequence shown here is derived from an EMBL/GenBank/DDBJ whole genome shotgun (WGS) entry which is preliminary data.</text>
</comment>
<evidence type="ECO:0000313" key="1">
    <source>
        <dbReference type="EMBL" id="OHB14671.1"/>
    </source>
</evidence>